<gene>
    <name evidence="2" type="ORF">BA70_02530</name>
</gene>
<organism evidence="2 3">
    <name type="scientific">Bacillus zhangzhouensis</name>
    <dbReference type="NCBI Taxonomy" id="1178540"/>
    <lineage>
        <taxon>Bacteria</taxon>
        <taxon>Bacillati</taxon>
        <taxon>Bacillota</taxon>
        <taxon>Bacilli</taxon>
        <taxon>Bacillales</taxon>
        <taxon>Bacillaceae</taxon>
        <taxon>Bacillus</taxon>
    </lineage>
</organism>
<feature type="compositionally biased region" description="Basic and acidic residues" evidence="1">
    <location>
        <begin position="92"/>
        <end position="107"/>
    </location>
</feature>
<dbReference type="Proteomes" id="UP000028091">
    <property type="component" value="Unassembled WGS sequence"/>
</dbReference>
<reference evidence="2 3" key="1">
    <citation type="submission" date="2012-09" db="EMBL/GenBank/DDBJ databases">
        <title>Genome Sequence of Bacillus sp. DW5-4.</title>
        <authorList>
            <person name="Lai Q."/>
            <person name="Liu Y."/>
            <person name="Shao Z."/>
        </authorList>
    </citation>
    <scope>NUCLEOTIDE SEQUENCE [LARGE SCALE GENOMIC DNA]</scope>
    <source>
        <strain evidence="2 3">DW5-4</strain>
    </source>
</reference>
<dbReference type="EMBL" id="JOTP01000010">
    <property type="protein sequence ID" value="KEP26425.1"/>
    <property type="molecule type" value="Genomic_DNA"/>
</dbReference>
<accession>A0A081LAZ9</accession>
<evidence type="ECO:0000256" key="1">
    <source>
        <dbReference type="SAM" id="MobiDB-lite"/>
    </source>
</evidence>
<dbReference type="eggNOG" id="ENOG502ZP7J">
    <property type="taxonomic scope" value="Bacteria"/>
</dbReference>
<keyword evidence="3" id="KW-1185">Reference proteome</keyword>
<name>A0A081LAZ9_9BACI</name>
<protein>
    <submittedName>
        <fullName evidence="2">Uncharacterized protein</fullName>
    </submittedName>
</protein>
<comment type="caution">
    <text evidence="2">The sequence shown here is derived from an EMBL/GenBank/DDBJ whole genome shotgun (WGS) entry which is preliminary data.</text>
</comment>
<feature type="region of interest" description="Disordered" evidence="1">
    <location>
        <begin position="34"/>
        <end position="107"/>
    </location>
</feature>
<evidence type="ECO:0000313" key="3">
    <source>
        <dbReference type="Proteomes" id="UP000028091"/>
    </source>
</evidence>
<dbReference type="AlphaFoldDB" id="A0A081LAZ9"/>
<dbReference type="RefSeq" id="WP_034321677.1">
    <property type="nucleotide sequence ID" value="NZ_JAVIKA010000011.1"/>
</dbReference>
<feature type="compositionally biased region" description="Basic and acidic residues" evidence="1">
    <location>
        <begin position="69"/>
        <end position="79"/>
    </location>
</feature>
<proteinExistence type="predicted"/>
<evidence type="ECO:0000313" key="2">
    <source>
        <dbReference type="EMBL" id="KEP26425.1"/>
    </source>
</evidence>
<sequence length="119" mass="13368">MATIIVALVAAVLVIIGLVAFNVRHASVEKAEIKEDVSNQPDVPRSEPEVAARPVEPEEEEIASEPSQTDEHVSGDDFYRQALQKFKQPEPPVKKEEPETKMNDDMYRSALQKLKQKDK</sequence>